<evidence type="ECO:0000256" key="1">
    <source>
        <dbReference type="ARBA" id="ARBA00023015"/>
    </source>
</evidence>
<dbReference type="PANTHER" id="PTHR44688:SF16">
    <property type="entry name" value="DNA-BINDING TRANSCRIPTIONAL ACTIVATOR DEVR_DOSR"/>
    <property type="match status" value="1"/>
</dbReference>
<evidence type="ECO:0000256" key="2">
    <source>
        <dbReference type="ARBA" id="ARBA00023125"/>
    </source>
</evidence>
<dbReference type="Pfam" id="PF00196">
    <property type="entry name" value="GerE"/>
    <property type="match status" value="1"/>
</dbReference>
<dbReference type="CDD" id="cd06170">
    <property type="entry name" value="LuxR_C_like"/>
    <property type="match status" value="1"/>
</dbReference>
<dbReference type="PANTHER" id="PTHR44688">
    <property type="entry name" value="DNA-BINDING TRANSCRIPTIONAL ACTIVATOR DEVR_DOSR"/>
    <property type="match status" value="1"/>
</dbReference>
<protein>
    <submittedName>
        <fullName evidence="5">LuxR C-terminal-related transcriptional regulator</fullName>
    </submittedName>
</protein>
<dbReference type="EMBL" id="JBHTND010000005">
    <property type="protein sequence ID" value="MFD1301138.1"/>
    <property type="molecule type" value="Genomic_DNA"/>
</dbReference>
<dbReference type="RefSeq" id="WP_238204687.1">
    <property type="nucleotide sequence ID" value="NZ_JBHTND010000005.1"/>
</dbReference>
<gene>
    <name evidence="5" type="ORF">ACFQ4G_06010</name>
</gene>
<keyword evidence="2" id="KW-0238">DNA-binding</keyword>
<proteinExistence type="predicted"/>
<keyword evidence="1" id="KW-0805">Transcription regulation</keyword>
<keyword evidence="3" id="KW-0804">Transcription</keyword>
<dbReference type="PRINTS" id="PR00038">
    <property type="entry name" value="HTHLUXR"/>
</dbReference>
<dbReference type="Proteomes" id="UP001597176">
    <property type="component" value="Unassembled WGS sequence"/>
</dbReference>
<dbReference type="InterPro" id="IPR016032">
    <property type="entry name" value="Sig_transdc_resp-reg_C-effctor"/>
</dbReference>
<keyword evidence="6" id="KW-1185">Reference proteome</keyword>
<feature type="domain" description="HTH luxR-type" evidence="4">
    <location>
        <begin position="156"/>
        <end position="221"/>
    </location>
</feature>
<accession>A0ABW3WY13</accession>
<evidence type="ECO:0000313" key="6">
    <source>
        <dbReference type="Proteomes" id="UP001597176"/>
    </source>
</evidence>
<reference evidence="6" key="1">
    <citation type="journal article" date="2019" name="Int. J. Syst. Evol. Microbiol.">
        <title>The Global Catalogue of Microorganisms (GCM) 10K type strain sequencing project: providing services to taxonomists for standard genome sequencing and annotation.</title>
        <authorList>
            <consortium name="The Broad Institute Genomics Platform"/>
            <consortium name="The Broad Institute Genome Sequencing Center for Infectious Disease"/>
            <person name="Wu L."/>
            <person name="Ma J."/>
        </authorList>
    </citation>
    <scope>NUCLEOTIDE SEQUENCE [LARGE SCALE GENOMIC DNA]</scope>
    <source>
        <strain evidence="6">CCUG 56108</strain>
    </source>
</reference>
<dbReference type="Gene3D" id="3.40.50.2300">
    <property type="match status" value="1"/>
</dbReference>
<evidence type="ECO:0000256" key="3">
    <source>
        <dbReference type="ARBA" id="ARBA00023163"/>
    </source>
</evidence>
<dbReference type="SUPFAM" id="SSF46894">
    <property type="entry name" value="C-terminal effector domain of the bipartite response regulators"/>
    <property type="match status" value="1"/>
</dbReference>
<name>A0ABW3WY13_9HYPH</name>
<dbReference type="SMART" id="SM00421">
    <property type="entry name" value="HTH_LUXR"/>
    <property type="match status" value="1"/>
</dbReference>
<sequence length="245" mass="26570">MVLVVPNEVFREGLKSVLSGSRIKVGLCFDSVTEFQSSRDSPRDEAIVLIDCATEAEVASISELAAQFQSETSSIRIVVLAGPEATGLWPLANLGIINAFVPRSISTSALVNLLYLVWDGFVVTQMGVVQAMKHQQRPEPLQIECPQPARTDDAGLLNDMRSLSNREREILLLLTNGASNKEIARKLNIAEATVKIHVKGVFRKIGAVNRTQAAIWALMRAETEQPIPLPLSATLDVGIMINGAA</sequence>
<dbReference type="InterPro" id="IPR000792">
    <property type="entry name" value="Tscrpt_reg_LuxR_C"/>
</dbReference>
<evidence type="ECO:0000259" key="4">
    <source>
        <dbReference type="PROSITE" id="PS50043"/>
    </source>
</evidence>
<evidence type="ECO:0000313" key="5">
    <source>
        <dbReference type="EMBL" id="MFD1301138.1"/>
    </source>
</evidence>
<organism evidence="5 6">
    <name type="scientific">Methylobacterium marchantiae</name>
    <dbReference type="NCBI Taxonomy" id="600331"/>
    <lineage>
        <taxon>Bacteria</taxon>
        <taxon>Pseudomonadati</taxon>
        <taxon>Pseudomonadota</taxon>
        <taxon>Alphaproteobacteria</taxon>
        <taxon>Hyphomicrobiales</taxon>
        <taxon>Methylobacteriaceae</taxon>
        <taxon>Methylobacterium</taxon>
    </lineage>
</organism>
<comment type="caution">
    <text evidence="5">The sequence shown here is derived from an EMBL/GenBank/DDBJ whole genome shotgun (WGS) entry which is preliminary data.</text>
</comment>
<dbReference type="PROSITE" id="PS50043">
    <property type="entry name" value="HTH_LUXR_2"/>
    <property type="match status" value="1"/>
</dbReference>